<dbReference type="PANTHER" id="PTHR34070">
    <property type="entry name" value="ARMADILLO-TYPE FOLD"/>
    <property type="match status" value="1"/>
</dbReference>
<keyword evidence="2" id="KW-1185">Reference proteome</keyword>
<evidence type="ECO:0000313" key="1">
    <source>
        <dbReference type="EMBL" id="UUI04191.1"/>
    </source>
</evidence>
<organism evidence="1 2">
    <name type="scientific">Oceanobacillus jeddahense</name>
    <dbReference type="NCBI Taxonomy" id="1462527"/>
    <lineage>
        <taxon>Bacteria</taxon>
        <taxon>Bacillati</taxon>
        <taxon>Bacillota</taxon>
        <taxon>Bacilli</taxon>
        <taxon>Bacillales</taxon>
        <taxon>Bacillaceae</taxon>
        <taxon>Oceanobacillus</taxon>
    </lineage>
</organism>
<accession>A0ABY5JV39</accession>
<proteinExistence type="predicted"/>
<dbReference type="Gene3D" id="1.20.1660.10">
    <property type="entry name" value="Hypothetical protein (EF3068)"/>
    <property type="match status" value="1"/>
</dbReference>
<protein>
    <submittedName>
        <fullName evidence="1">DNA alkylation repair protein</fullName>
    </submittedName>
</protein>
<dbReference type="PANTHER" id="PTHR34070:SF1">
    <property type="entry name" value="DNA ALKYLATION REPAIR PROTEIN"/>
    <property type="match status" value="1"/>
</dbReference>
<dbReference type="Proteomes" id="UP001059773">
    <property type="component" value="Chromosome"/>
</dbReference>
<dbReference type="SUPFAM" id="SSF48371">
    <property type="entry name" value="ARM repeat"/>
    <property type="match status" value="1"/>
</dbReference>
<reference evidence="1" key="1">
    <citation type="submission" date="2022-07" db="EMBL/GenBank/DDBJ databases">
        <title>FELIX.</title>
        <authorList>
            <person name="Wan K.H."/>
            <person name="Park S."/>
            <person name="Lawrence Q."/>
            <person name="Eichenberger J.P."/>
            <person name="Booth B.W."/>
            <person name="Piaggio A.J."/>
            <person name="Chandler J.C."/>
            <person name="Franklin A.B."/>
            <person name="Celniker S.E."/>
        </authorList>
    </citation>
    <scope>NUCLEOTIDE SEQUENCE</scope>
    <source>
        <strain evidence="1">QA-1986 374</strain>
    </source>
</reference>
<dbReference type="EMBL" id="CP101914">
    <property type="protein sequence ID" value="UUI04191.1"/>
    <property type="molecule type" value="Genomic_DNA"/>
</dbReference>
<sequence length="232" mass="28121">MNNEYIQVIHSLLMKYEHKDDAVKMKKYMRNQFEFFGLRAPQRKELVKFLIKKYGMPPEEHFNEIVYELWELPERDYQSIALELMDRKIKHFKEKDVELLEYLIIHKSWWDTVDWIASKHIGAYFVQYPQNKKDITRKWIGSGNIWLQRTAIIFQLKYKKQTDEELLYSYINQCLGSEEFFIDKAIGWSLREYSKTNPQSVRNFVDKTPLSKLSKREALKVMKKNKCVFLKN</sequence>
<dbReference type="InterPro" id="IPR014825">
    <property type="entry name" value="DNA_alkylation"/>
</dbReference>
<dbReference type="CDD" id="cd07064">
    <property type="entry name" value="AlkD_like_1"/>
    <property type="match status" value="1"/>
</dbReference>
<name>A0ABY5JV39_9BACI</name>
<dbReference type="Gene3D" id="1.25.40.290">
    <property type="entry name" value="ARM repeat domains"/>
    <property type="match status" value="1"/>
</dbReference>
<dbReference type="InterPro" id="IPR016024">
    <property type="entry name" value="ARM-type_fold"/>
</dbReference>
<gene>
    <name evidence="1" type="ORF">NP439_05820</name>
</gene>
<dbReference type="RefSeq" id="WP_256709155.1">
    <property type="nucleotide sequence ID" value="NZ_CP101914.1"/>
</dbReference>
<dbReference type="Pfam" id="PF08713">
    <property type="entry name" value="DNA_alkylation"/>
    <property type="match status" value="1"/>
</dbReference>
<evidence type="ECO:0000313" key="2">
    <source>
        <dbReference type="Proteomes" id="UP001059773"/>
    </source>
</evidence>